<dbReference type="InterPro" id="IPR014790">
    <property type="entry name" value="MutL_C"/>
</dbReference>
<feature type="region of interest" description="Disordered" evidence="3">
    <location>
        <begin position="1294"/>
        <end position="1313"/>
    </location>
</feature>
<dbReference type="SUPFAM" id="SSF118116">
    <property type="entry name" value="DNA mismatch repair protein MutL"/>
    <property type="match status" value="2"/>
</dbReference>
<evidence type="ECO:0008006" key="8">
    <source>
        <dbReference type="Google" id="ProtNLM"/>
    </source>
</evidence>
<dbReference type="InterPro" id="IPR042120">
    <property type="entry name" value="MutL_C_dimsub"/>
</dbReference>
<feature type="region of interest" description="Disordered" evidence="3">
    <location>
        <begin position="1176"/>
        <end position="1241"/>
    </location>
</feature>
<dbReference type="Pfam" id="PF13589">
    <property type="entry name" value="HATPase_c_3"/>
    <property type="match status" value="1"/>
</dbReference>
<dbReference type="InterPro" id="IPR013507">
    <property type="entry name" value="DNA_mismatch_S5_2-like"/>
</dbReference>
<dbReference type="Gene3D" id="3.30.230.10">
    <property type="match status" value="1"/>
</dbReference>
<evidence type="ECO:0000259" key="4">
    <source>
        <dbReference type="SMART" id="SM00853"/>
    </source>
</evidence>
<reference evidence="6 7" key="1">
    <citation type="journal article" date="2023" name="IScience">
        <title>Expanded male sex-determining region conserved during the evolution of homothallism in the green alga Volvox.</title>
        <authorList>
            <person name="Yamamoto K."/>
            <person name="Matsuzaki R."/>
            <person name="Mahakham W."/>
            <person name="Heman W."/>
            <person name="Sekimoto H."/>
            <person name="Kawachi M."/>
            <person name="Minakuchi Y."/>
            <person name="Toyoda A."/>
            <person name="Nozaki H."/>
        </authorList>
    </citation>
    <scope>NUCLEOTIDE SEQUENCE [LARGE SCALE GENOMIC DNA]</scope>
    <source>
        <strain evidence="6 7">NIES-4468</strain>
    </source>
</reference>
<evidence type="ECO:0000256" key="1">
    <source>
        <dbReference type="ARBA" id="ARBA00006082"/>
    </source>
</evidence>
<evidence type="ECO:0000259" key="5">
    <source>
        <dbReference type="SMART" id="SM01340"/>
    </source>
</evidence>
<evidence type="ECO:0000313" key="6">
    <source>
        <dbReference type="EMBL" id="GLI67339.1"/>
    </source>
</evidence>
<dbReference type="Gene3D" id="3.30.1540.20">
    <property type="entry name" value="MutL, C-terminal domain, dimerisation subdomain"/>
    <property type="match status" value="2"/>
</dbReference>
<dbReference type="SUPFAM" id="SSF54211">
    <property type="entry name" value="Ribosomal protein S5 domain 2-like"/>
    <property type="match status" value="1"/>
</dbReference>
<dbReference type="Proteomes" id="UP001165090">
    <property type="component" value="Unassembled WGS sequence"/>
</dbReference>
<keyword evidence="7" id="KW-1185">Reference proteome</keyword>
<dbReference type="SUPFAM" id="SSF55874">
    <property type="entry name" value="ATPase domain of HSP90 chaperone/DNA topoisomerase II/histidine kinase"/>
    <property type="match status" value="1"/>
</dbReference>
<evidence type="ECO:0000256" key="3">
    <source>
        <dbReference type="SAM" id="MobiDB-lite"/>
    </source>
</evidence>
<feature type="region of interest" description="Disordered" evidence="3">
    <location>
        <begin position="959"/>
        <end position="985"/>
    </location>
</feature>
<keyword evidence="2" id="KW-0227">DNA damage</keyword>
<dbReference type="Gene3D" id="3.30.565.10">
    <property type="entry name" value="Histidine kinase-like ATPase, C-terminal domain"/>
    <property type="match status" value="1"/>
</dbReference>
<feature type="domain" description="MutL C-terminal dimerisation" evidence="4">
    <location>
        <begin position="1759"/>
        <end position="2014"/>
    </location>
</feature>
<feature type="compositionally biased region" description="Basic and acidic residues" evidence="3">
    <location>
        <begin position="1574"/>
        <end position="1587"/>
    </location>
</feature>
<comment type="similarity">
    <text evidence="1">Belongs to the DNA mismatch repair MutL/HexB family.</text>
</comment>
<gene>
    <name evidence="6" type="ORF">VaNZ11_011413</name>
</gene>
<dbReference type="InterPro" id="IPR020568">
    <property type="entry name" value="Ribosomal_Su5_D2-typ_SF"/>
</dbReference>
<protein>
    <recommendedName>
        <fullName evidence="8">MutL C-terminal dimerisation domain-containing protein</fullName>
    </recommendedName>
</protein>
<feature type="region of interest" description="Disordered" evidence="3">
    <location>
        <begin position="369"/>
        <end position="414"/>
    </location>
</feature>
<dbReference type="InterPro" id="IPR014721">
    <property type="entry name" value="Ribsml_uS5_D2-typ_fold_subgr"/>
</dbReference>
<name>A0ABQ5SD34_9CHLO</name>
<dbReference type="InterPro" id="IPR036890">
    <property type="entry name" value="HATPase_C_sf"/>
</dbReference>
<evidence type="ECO:0000313" key="7">
    <source>
        <dbReference type="Proteomes" id="UP001165090"/>
    </source>
</evidence>
<dbReference type="InterPro" id="IPR038973">
    <property type="entry name" value="MutL/Mlh/Pms-like"/>
</dbReference>
<feature type="compositionally biased region" description="Low complexity" evidence="3">
    <location>
        <begin position="1207"/>
        <end position="1220"/>
    </location>
</feature>
<sequence length="2099" mass="222316">MLPVRQLPKSLVDRIRTGLTLNSLDEAIAELLANSIDAEASNVHISLNAEALSFTVEDDGRGIHPDDVNALGGRYCTSKIRSMADFQAGVRTLGFRGEAICSLFSLAADVCVTTRARGTFVTLVKHVQCGGTKIRTGPSTVQLAHSGTTISVKRFLFNQPVRQRQLAGQHRDLEACTIEAVLRMALPFADVGVTLLRATTGLVLLHLPQGRNVATTFLRLVTEYPPSSPLLSVSGSKGYRASAVLGSLTMSWPHPHHQYMYVNRRHVRSLPLAALLNEHFLRANQQAGFRHAARDCKLGDPVERRGISGTVRGASCSPKVLPVFLVLLECPYFDYDVTAEPDKSDVIFKQLPLVQHLLRSLAAKAWGPAGLQSHDDEGSGTTIAAHGDVVGNQSGPEKVGPSGTGEEFPPKSQDLRVRNSHVRLQDKPVLSQTLAQHADKQRCVATGNEDVRAAQVHRPLRALLQLQASARASQLAQSRTMSLAAVMAPEKDSEEAEDACKRNAAQKESGCARVMGLAYTTRQGSLFGGPNPHISTAYNTMGHDNDAVHKNGWHAGGHGVTARQTCNAEIGFGAGGVGGRLFRKGAQHDYATIADLPDGLEDDPLCGDGQLGVSIIGEERFAGADIEWRHVSRLTVRTGLTDMRLAASPELGRGRTMLTLHDSRLMATSPSFDCPKSTSNQHILLHPGDTPTPSHKVTEEGFAFSRGNQWSHGGLESKHAARTPPLEGELGSLGHDVIPGSSPITLSRARPQQMLKMPGSDACGYRDGTWQSPNELIVPMRSAQDKARNFLNLGPLGKQLMECSSPRPLAAKASPDDSVTSFRWVGDGDGLAQAVPCDNFGREYGDCSEDLSWAKGLSPDTIDGIVHLRMRLQLKCAGRSSASDDSNKSQALENDCQWGLQGDIPSVRNDLSRGHTCDQMEISAATDAATAAKKAQIPNLPKKGDALCMFLSDLGNSPHEVTTRKSAVPRSRSTRSGPKPASSWEGLRLTGAFDRHPAGSVEPFLKEAIKQVASAPKATVSGAAIPADVPVRRDCSFHSHGAVPPAADEGQAVAVPGQLLEGRNSQQLIVGMALPAGDSSYNDGSDRYDEGSLSQLAKFLNFANVDSEMESTPAPHSAVVGLDQVDVIEVSSSANEVPSIIDRTPVGQRCSGSSVRTPMRTGHFVNAQAKIALGTQFPGHCGSDGSMGEPVPEVSTPSDGPIPKARSAPSTSAGPSTAPISHKHSRAPQLVQSSPPHAKKRSRVVHMELCGRLALSQCAPVLSYGSDTLDEVSRASAPLPGSEAVVTRPALESEPWADESMRGATSDNARNPNIDTASTAIVTAGATTGTPSVCQMALLGAADVGTSGMYGARSGPLGVGSGPGTTRLICSFVWPVKQAILGLKHRTSQAEQAPHRNVRRVEEDNVSLDDAYCAGKPRDPNRCCTEKAAANPIGVRAVTVQTIGERHGTVGALAKLAGAACSNMQCVIEQGCGQLRAQGTCAAGSTPLTTSAFSIKGSIGKIQNADGLQEGLAVDSSGLGTVLGNIAGILRKRALSSMNRTPKRVRFHLPSGPHSAPWDDAAGSLRPSEPLPFDFDRLGAEQSKPDAGDMPAGHELLQQQPRVAPGDGTVATFGGCMSVAASTSCAAPGKPLSLPSSKAPGHPSGTEVQPLGEVAAAVSELKHHFEEQLQQKQLLSRDEPLTNLPSDLVRPRPVSIPFNQLRLELPESSEAKQIQLIYNQDEHKVLSLELDLLRLVAPGELLVPSDVSRPALAGLASGTMQQVDRKFIPAMASGGNLLIVDQHAAHERVRLEQLTNQLNACVIAVRSRAAAHGASRRDIGIHGGMQAAITIGRQSAGGGHVVGAEALGVAHASGQRGFSISAGVEVTGAASEVLSVHRLTVPLKLQLAISEAATLERHMVTVAAWGWRVRTAVRNDNSISCHRSCSAAAVKKLRLEGTTTDPPVPGPTGSLDNHLHLLIDVPSVCGVTLTNPMDLRLYLHQLHETEGADLPPPAVLRVLRSKACRTAIMFGDSLAREQCIALLAQLRNTRLWTQCAHGRPTVAPLVHLPTLRAVLARRHSAAQLTGASSHDARDGGARRQLSVAALQAAIRRNAAKVSG</sequence>
<feature type="region of interest" description="Disordered" evidence="3">
    <location>
        <begin position="1546"/>
        <end position="1588"/>
    </location>
</feature>
<dbReference type="PANTHER" id="PTHR10073">
    <property type="entry name" value="DNA MISMATCH REPAIR PROTEIN MLH, PMS, MUTL"/>
    <property type="match status" value="1"/>
</dbReference>
<feature type="region of interest" description="Disordered" evidence="3">
    <location>
        <begin position="1624"/>
        <end position="1646"/>
    </location>
</feature>
<accession>A0ABQ5SD34</accession>
<dbReference type="PANTHER" id="PTHR10073:SF47">
    <property type="entry name" value="DNA MISMATCH REPAIR PROTEIN MLH3"/>
    <property type="match status" value="1"/>
</dbReference>
<evidence type="ECO:0000256" key="2">
    <source>
        <dbReference type="ARBA" id="ARBA00022763"/>
    </source>
</evidence>
<feature type="compositionally biased region" description="Polar residues" evidence="3">
    <location>
        <begin position="1303"/>
        <end position="1313"/>
    </location>
</feature>
<dbReference type="InterPro" id="IPR037198">
    <property type="entry name" value="MutL_C_sf"/>
</dbReference>
<comment type="caution">
    <text evidence="6">The sequence shown here is derived from an EMBL/GenBank/DDBJ whole genome shotgun (WGS) entry which is preliminary data.</text>
</comment>
<dbReference type="SMART" id="SM01340">
    <property type="entry name" value="DNA_mis_repair"/>
    <property type="match status" value="1"/>
</dbReference>
<dbReference type="SMART" id="SM00853">
    <property type="entry name" value="MutL_C"/>
    <property type="match status" value="1"/>
</dbReference>
<feature type="domain" description="DNA mismatch repair protein S5" evidence="5">
    <location>
        <begin position="218"/>
        <end position="367"/>
    </location>
</feature>
<proteinExistence type="inferred from homology"/>
<dbReference type="EMBL" id="BSDZ01000078">
    <property type="protein sequence ID" value="GLI67339.1"/>
    <property type="molecule type" value="Genomic_DNA"/>
</dbReference>
<organism evidence="6 7">
    <name type="scientific">Volvox africanus</name>
    <dbReference type="NCBI Taxonomy" id="51714"/>
    <lineage>
        <taxon>Eukaryota</taxon>
        <taxon>Viridiplantae</taxon>
        <taxon>Chlorophyta</taxon>
        <taxon>core chlorophytes</taxon>
        <taxon>Chlorophyceae</taxon>
        <taxon>CS clade</taxon>
        <taxon>Chlamydomonadales</taxon>
        <taxon>Volvocaceae</taxon>
        <taxon>Volvox</taxon>
    </lineage>
</organism>